<dbReference type="EMBL" id="VBRY01000001">
    <property type="protein sequence ID" value="TLS69018.1"/>
    <property type="molecule type" value="Genomic_DNA"/>
</dbReference>
<keyword evidence="2" id="KW-0479">Metal-binding</keyword>
<dbReference type="Pfam" id="PF00749">
    <property type="entry name" value="tRNA-synt_1c"/>
    <property type="match status" value="1"/>
</dbReference>
<evidence type="ECO:0000256" key="7">
    <source>
        <dbReference type="RuleBase" id="RU363037"/>
    </source>
</evidence>
<organism evidence="9 10">
    <name type="scientific">Mariprofundus erugo</name>
    <dbReference type="NCBI Taxonomy" id="2528639"/>
    <lineage>
        <taxon>Bacteria</taxon>
        <taxon>Pseudomonadati</taxon>
        <taxon>Pseudomonadota</taxon>
        <taxon>Candidatius Mariprofundia</taxon>
        <taxon>Mariprofundales</taxon>
        <taxon>Mariprofundaceae</taxon>
        <taxon>Mariprofundus</taxon>
    </lineage>
</organism>
<dbReference type="EC" id="6.1.1.-" evidence="9"/>
<evidence type="ECO:0000313" key="9">
    <source>
        <dbReference type="EMBL" id="TLS69018.1"/>
    </source>
</evidence>
<dbReference type="InterPro" id="IPR014729">
    <property type="entry name" value="Rossmann-like_a/b/a_fold"/>
</dbReference>
<dbReference type="RefSeq" id="WP_138237833.1">
    <property type="nucleotide sequence ID" value="NZ_VBRY01000001.1"/>
</dbReference>
<sequence>MPCITRFAPSPTGLLHVGNGYAALRCKQWAEQHRATMLLRIEDIDHTRCQPHFADAMLEDLQWLGLSWPEPVRKQSEHLADYQHALTRLRQMGVIYPCFCTRKSIQLELLRMGGAPHREDAASHYPGTCRHIPVTEQERRMATESSFAWRLDINRATAMVGEPVWFDEQGTPQRDTIPHDVVIGRKDIGVSYHLAVVVDDALQGISHVIRGEDLKESTAIHRLLQQLLGYPSPLYIHHPLLKNSAGERLAKRIGSTTLSSLRNMGVCPQRLRHYLLDGCDQLWPFNEGEDAAIIAMLGTPDKR</sequence>
<dbReference type="InterPro" id="IPR020058">
    <property type="entry name" value="Glu/Gln-tRNA-synth_Ib_cat-dom"/>
</dbReference>
<dbReference type="InterPro" id="IPR000924">
    <property type="entry name" value="Glu/Gln-tRNA-synth"/>
</dbReference>
<comment type="similarity">
    <text evidence="7">Belongs to the class-I aminoacyl-tRNA synthetase family.</text>
</comment>
<evidence type="ECO:0000256" key="3">
    <source>
        <dbReference type="ARBA" id="ARBA00022741"/>
    </source>
</evidence>
<dbReference type="GO" id="GO:0006424">
    <property type="term" value="P:glutamyl-tRNA aminoacylation"/>
    <property type="evidence" value="ECO:0007669"/>
    <property type="project" value="TreeGrafter"/>
</dbReference>
<evidence type="ECO:0000313" key="10">
    <source>
        <dbReference type="Proteomes" id="UP000306585"/>
    </source>
</evidence>
<protein>
    <submittedName>
        <fullName evidence="9">tRNA glutamyl-Q(34) synthetase GluQRS</fullName>
        <ecNumber evidence="9">6.1.1.-</ecNumber>
    </submittedName>
</protein>
<keyword evidence="1 7" id="KW-0436">Ligase</keyword>
<keyword evidence="10" id="KW-1185">Reference proteome</keyword>
<dbReference type="Proteomes" id="UP000306585">
    <property type="component" value="Unassembled WGS sequence"/>
</dbReference>
<evidence type="ECO:0000256" key="6">
    <source>
        <dbReference type="ARBA" id="ARBA00023146"/>
    </source>
</evidence>
<evidence type="ECO:0000256" key="1">
    <source>
        <dbReference type="ARBA" id="ARBA00022598"/>
    </source>
</evidence>
<keyword evidence="3 7" id="KW-0547">Nucleotide-binding</keyword>
<dbReference type="Gene3D" id="3.40.50.620">
    <property type="entry name" value="HUPs"/>
    <property type="match status" value="1"/>
</dbReference>
<dbReference type="AlphaFoldDB" id="A0A5R9GTW7"/>
<evidence type="ECO:0000256" key="4">
    <source>
        <dbReference type="ARBA" id="ARBA00022833"/>
    </source>
</evidence>
<keyword evidence="6 7" id="KW-0030">Aminoacyl-tRNA synthetase</keyword>
<dbReference type="NCBIfam" id="NF004315">
    <property type="entry name" value="PRK05710.1-4"/>
    <property type="match status" value="1"/>
</dbReference>
<accession>A0A5R9GTW7</accession>
<comment type="caution">
    <text evidence="9">The sequence shown here is derived from an EMBL/GenBank/DDBJ whole genome shotgun (WGS) entry which is preliminary data.</text>
</comment>
<dbReference type="InterPro" id="IPR001412">
    <property type="entry name" value="aa-tRNA-synth_I_CS"/>
</dbReference>
<dbReference type="SUPFAM" id="SSF52374">
    <property type="entry name" value="Nucleotidylyl transferase"/>
    <property type="match status" value="1"/>
</dbReference>
<keyword evidence="4" id="KW-0862">Zinc</keyword>
<dbReference type="PANTHER" id="PTHR43311:SF1">
    <property type="entry name" value="GLUTAMYL-Q TRNA(ASP) SYNTHETASE"/>
    <property type="match status" value="1"/>
</dbReference>
<evidence type="ECO:0000256" key="5">
    <source>
        <dbReference type="ARBA" id="ARBA00022840"/>
    </source>
</evidence>
<dbReference type="PRINTS" id="PR00987">
    <property type="entry name" value="TRNASYNTHGLU"/>
</dbReference>
<name>A0A5R9GTW7_9PROT</name>
<evidence type="ECO:0000259" key="8">
    <source>
        <dbReference type="Pfam" id="PF00749"/>
    </source>
</evidence>
<dbReference type="GO" id="GO:0005524">
    <property type="term" value="F:ATP binding"/>
    <property type="evidence" value="ECO:0007669"/>
    <property type="project" value="UniProtKB-KW"/>
</dbReference>
<dbReference type="PROSITE" id="PS00178">
    <property type="entry name" value="AA_TRNA_LIGASE_I"/>
    <property type="match status" value="1"/>
</dbReference>
<dbReference type="InterPro" id="IPR049940">
    <property type="entry name" value="GluQ/Sye"/>
</dbReference>
<keyword evidence="7" id="KW-0648">Protein biosynthesis</keyword>
<keyword evidence="5 7" id="KW-0067">ATP-binding</keyword>
<proteinExistence type="inferred from homology"/>
<dbReference type="GO" id="GO:0004818">
    <property type="term" value="F:glutamate-tRNA ligase activity"/>
    <property type="evidence" value="ECO:0007669"/>
    <property type="project" value="TreeGrafter"/>
</dbReference>
<gene>
    <name evidence="9" type="ORF">FEF65_00540</name>
</gene>
<evidence type="ECO:0000256" key="2">
    <source>
        <dbReference type="ARBA" id="ARBA00022723"/>
    </source>
</evidence>
<dbReference type="GO" id="GO:0005829">
    <property type="term" value="C:cytosol"/>
    <property type="evidence" value="ECO:0007669"/>
    <property type="project" value="TreeGrafter"/>
</dbReference>
<dbReference type="PANTHER" id="PTHR43311">
    <property type="entry name" value="GLUTAMATE--TRNA LIGASE"/>
    <property type="match status" value="1"/>
</dbReference>
<feature type="domain" description="Glutamyl/glutaminyl-tRNA synthetase class Ib catalytic" evidence="8">
    <location>
        <begin position="5"/>
        <end position="275"/>
    </location>
</feature>
<reference evidence="9 10" key="1">
    <citation type="journal article" date="2019" name="Appl. Environ. Microbiol.">
        <title>Environmental Evidence and Genomic Insight of Iron-oxidizing Bacteria Preference Towards More Corrosion Resistant Stainless Steel at Higher Salinities.</title>
        <authorList>
            <person name="Garrison C.E."/>
            <person name="Price K.A."/>
            <person name="Field E.K."/>
        </authorList>
    </citation>
    <scope>NUCLEOTIDE SEQUENCE [LARGE SCALE GENOMIC DNA]</scope>
    <source>
        <strain evidence="9 10">P3</strain>
    </source>
</reference>